<dbReference type="SUPFAM" id="SSF54593">
    <property type="entry name" value="Glyoxalase/Bleomycin resistance protein/Dihydroxybiphenyl dioxygenase"/>
    <property type="match status" value="1"/>
</dbReference>
<dbReference type="Pfam" id="PF00903">
    <property type="entry name" value="Glyoxalase"/>
    <property type="match status" value="1"/>
</dbReference>
<evidence type="ECO:0000259" key="1">
    <source>
        <dbReference type="PROSITE" id="PS51819"/>
    </source>
</evidence>
<dbReference type="Gene3D" id="3.10.180.10">
    <property type="entry name" value="2,3-Dihydroxybiphenyl 1,2-Dioxygenase, domain 1"/>
    <property type="match status" value="1"/>
</dbReference>
<proteinExistence type="predicted"/>
<reference evidence="2 3" key="2">
    <citation type="submission" date="2019-09" db="EMBL/GenBank/DDBJ databases">
        <authorList>
            <person name="Jin C."/>
        </authorList>
    </citation>
    <scope>NUCLEOTIDE SEQUENCE [LARGE SCALE GENOMIC DNA]</scope>
    <source>
        <strain evidence="2 3">BN140002</strain>
    </source>
</reference>
<dbReference type="OrthoDB" id="9798430at2"/>
<feature type="domain" description="VOC" evidence="1">
    <location>
        <begin position="4"/>
        <end position="126"/>
    </location>
</feature>
<dbReference type="AlphaFoldDB" id="A0A5B2VB96"/>
<reference evidence="2 3" key="1">
    <citation type="submission" date="2019-09" db="EMBL/GenBank/DDBJ databases">
        <title>Salinarimonas rosea gen. nov., sp. nov., a new member of the a-2 subgroup of the Proteobacteria.</title>
        <authorList>
            <person name="Liu J."/>
        </authorList>
    </citation>
    <scope>NUCLEOTIDE SEQUENCE [LARGE SCALE GENOMIC DNA]</scope>
    <source>
        <strain evidence="2 3">BN140002</strain>
    </source>
</reference>
<sequence length="146" mass="15420">MEPRLSLVTLGVADLARARAFYEGLGWRLSPASQEGVAFYQGNGLALALFPRAELAADAGLPDVPTGFAGITLAYNARSVEEVDAVHALALSLGARNVKTPRAVFWGGHSGYFADPDGHLWEVAHNPFFPLDAHGNLTLPTGDPAP</sequence>
<protein>
    <submittedName>
        <fullName evidence="2">VOC family protein</fullName>
    </submittedName>
</protein>
<gene>
    <name evidence="2" type="ORF">F0L46_15590</name>
</gene>
<comment type="caution">
    <text evidence="2">The sequence shown here is derived from an EMBL/GenBank/DDBJ whole genome shotgun (WGS) entry which is preliminary data.</text>
</comment>
<dbReference type="PROSITE" id="PS51819">
    <property type="entry name" value="VOC"/>
    <property type="match status" value="1"/>
</dbReference>
<name>A0A5B2VB96_9HYPH</name>
<dbReference type="PANTHER" id="PTHR36503:SF1">
    <property type="entry name" value="BLR2520 PROTEIN"/>
    <property type="match status" value="1"/>
</dbReference>
<dbReference type="EMBL" id="VUOA01000028">
    <property type="protein sequence ID" value="KAA2236331.1"/>
    <property type="molecule type" value="Genomic_DNA"/>
</dbReference>
<organism evidence="2 3">
    <name type="scientific">Salinarimonas soli</name>
    <dbReference type="NCBI Taxonomy" id="1638099"/>
    <lineage>
        <taxon>Bacteria</taxon>
        <taxon>Pseudomonadati</taxon>
        <taxon>Pseudomonadota</taxon>
        <taxon>Alphaproteobacteria</taxon>
        <taxon>Hyphomicrobiales</taxon>
        <taxon>Salinarimonadaceae</taxon>
        <taxon>Salinarimonas</taxon>
    </lineage>
</organism>
<dbReference type="Proteomes" id="UP000323142">
    <property type="component" value="Unassembled WGS sequence"/>
</dbReference>
<evidence type="ECO:0000313" key="2">
    <source>
        <dbReference type="EMBL" id="KAA2236331.1"/>
    </source>
</evidence>
<keyword evidence="3" id="KW-1185">Reference proteome</keyword>
<accession>A0A5B2VB96</accession>
<dbReference type="InterPro" id="IPR029068">
    <property type="entry name" value="Glyas_Bleomycin-R_OHBP_Dase"/>
</dbReference>
<dbReference type="InterPro" id="IPR004360">
    <property type="entry name" value="Glyas_Fos-R_dOase_dom"/>
</dbReference>
<dbReference type="InterPro" id="IPR037523">
    <property type="entry name" value="VOC_core"/>
</dbReference>
<dbReference type="CDD" id="cd07251">
    <property type="entry name" value="VOC_like"/>
    <property type="match status" value="1"/>
</dbReference>
<dbReference type="RefSeq" id="WP_149819544.1">
    <property type="nucleotide sequence ID" value="NZ_VUOA01000028.1"/>
</dbReference>
<dbReference type="PANTHER" id="PTHR36503">
    <property type="entry name" value="BLR2520 PROTEIN"/>
    <property type="match status" value="1"/>
</dbReference>
<evidence type="ECO:0000313" key="3">
    <source>
        <dbReference type="Proteomes" id="UP000323142"/>
    </source>
</evidence>